<accession>A0ABY6BK02</accession>
<comment type="cofactor">
    <cofactor evidence="1">
        <name>FMN</name>
        <dbReference type="ChEBI" id="CHEBI:58210"/>
    </cofactor>
</comment>
<dbReference type="PROSITE" id="PS00201">
    <property type="entry name" value="FLAVODOXIN"/>
    <property type="match status" value="1"/>
</dbReference>
<dbReference type="InterPro" id="IPR008254">
    <property type="entry name" value="Flavodoxin/NO_synth"/>
</dbReference>
<keyword evidence="6" id="KW-1185">Reference proteome</keyword>
<dbReference type="Gene3D" id="3.40.50.360">
    <property type="match status" value="1"/>
</dbReference>
<feature type="domain" description="Flavodoxin-like" evidence="4">
    <location>
        <begin position="4"/>
        <end position="169"/>
    </location>
</feature>
<dbReference type="EMBL" id="CP104694">
    <property type="protein sequence ID" value="UXI69410.1"/>
    <property type="molecule type" value="Genomic_DNA"/>
</dbReference>
<evidence type="ECO:0000259" key="4">
    <source>
        <dbReference type="PROSITE" id="PS50902"/>
    </source>
</evidence>
<evidence type="ECO:0000256" key="1">
    <source>
        <dbReference type="ARBA" id="ARBA00001917"/>
    </source>
</evidence>
<dbReference type="RefSeq" id="WP_261696365.1">
    <property type="nucleotide sequence ID" value="NZ_CP104694.1"/>
</dbReference>
<organism evidence="5 6">
    <name type="scientific">Tahibacter amnicola</name>
    <dbReference type="NCBI Taxonomy" id="2976241"/>
    <lineage>
        <taxon>Bacteria</taxon>
        <taxon>Pseudomonadati</taxon>
        <taxon>Pseudomonadota</taxon>
        <taxon>Gammaproteobacteria</taxon>
        <taxon>Lysobacterales</taxon>
        <taxon>Rhodanobacteraceae</taxon>
        <taxon>Tahibacter</taxon>
    </lineage>
</organism>
<dbReference type="InterPro" id="IPR001226">
    <property type="entry name" value="Flavodoxin_CS"/>
</dbReference>
<gene>
    <name evidence="5" type="ORF">N4264_07105</name>
</gene>
<dbReference type="Pfam" id="PF12682">
    <property type="entry name" value="Flavodoxin_4"/>
    <property type="match status" value="1"/>
</dbReference>
<dbReference type="InterPro" id="IPR029039">
    <property type="entry name" value="Flavoprotein-like_sf"/>
</dbReference>
<dbReference type="PANTHER" id="PTHR39201:SF1">
    <property type="entry name" value="FLAVODOXIN-LIKE DOMAIN-CONTAINING PROTEIN"/>
    <property type="match status" value="1"/>
</dbReference>
<evidence type="ECO:0000313" key="6">
    <source>
        <dbReference type="Proteomes" id="UP001064632"/>
    </source>
</evidence>
<proteinExistence type="predicted"/>
<reference evidence="5" key="1">
    <citation type="submission" date="2022-09" db="EMBL/GenBank/DDBJ databases">
        <title>Tahibacter sp. nov., isolated from a fresh water.</title>
        <authorList>
            <person name="Baek J.H."/>
            <person name="Lee J.K."/>
            <person name="Kim J.M."/>
            <person name="Jeon C.O."/>
        </authorList>
    </citation>
    <scope>NUCLEOTIDE SEQUENCE</scope>
    <source>
        <strain evidence="5">W38</strain>
    </source>
</reference>
<evidence type="ECO:0000256" key="3">
    <source>
        <dbReference type="ARBA" id="ARBA00022643"/>
    </source>
</evidence>
<dbReference type="PANTHER" id="PTHR39201">
    <property type="entry name" value="EXPORTED PROTEIN-RELATED"/>
    <property type="match status" value="1"/>
</dbReference>
<dbReference type="PROSITE" id="PS50902">
    <property type="entry name" value="FLAVODOXIN_LIKE"/>
    <property type="match status" value="1"/>
</dbReference>
<sequence>MADILVVYFSRSGATRHVAEDLARRLEADCVPIEPLVPYRGFFGLVRALYHAVRQMAAPIAEVTAPLPDYQLVVIGTPVWAGHVSPPVRQFLRDHGHRCQRTAIFCTLIGSGAAQAFADMRALIPAPPLATLAINASTLHSDLHLVSAGQFVTTIHQQQHQWPASTTPQ</sequence>
<evidence type="ECO:0000313" key="5">
    <source>
        <dbReference type="EMBL" id="UXI69410.1"/>
    </source>
</evidence>
<keyword evidence="2" id="KW-0285">Flavoprotein</keyword>
<keyword evidence="3" id="KW-0288">FMN</keyword>
<protein>
    <recommendedName>
        <fullName evidence="4">Flavodoxin-like domain-containing protein</fullName>
    </recommendedName>
</protein>
<dbReference type="Proteomes" id="UP001064632">
    <property type="component" value="Chromosome"/>
</dbReference>
<evidence type="ECO:0000256" key="2">
    <source>
        <dbReference type="ARBA" id="ARBA00022630"/>
    </source>
</evidence>
<name>A0ABY6BK02_9GAMM</name>
<dbReference type="SUPFAM" id="SSF52218">
    <property type="entry name" value="Flavoproteins"/>
    <property type="match status" value="1"/>
</dbReference>